<dbReference type="EMBL" id="CP101462">
    <property type="protein sequence ID" value="UTT42577.1"/>
    <property type="molecule type" value="Genomic_DNA"/>
</dbReference>
<keyword evidence="2" id="KW-1185">Reference proteome</keyword>
<dbReference type="Proteomes" id="UP001060325">
    <property type="component" value="Chromosome"/>
</dbReference>
<protein>
    <submittedName>
        <fullName evidence="1">Uncharacterized protein</fullName>
    </submittedName>
</protein>
<name>A0ABY5FM01_9BACL</name>
<evidence type="ECO:0000313" key="1">
    <source>
        <dbReference type="EMBL" id="UTT42577.1"/>
    </source>
</evidence>
<dbReference type="RefSeq" id="WP_255177139.1">
    <property type="nucleotide sequence ID" value="NZ_CP101462.1"/>
</dbReference>
<sequence>MNTNKKITEWSYWKAVVRYGHVGKGKEISVARYLVMPDNSTTVDVMAVIAEMPGTKKRSVGSIRKIDHLEYLEGLRAEKEDFLLQRLFDGRQAQ</sequence>
<gene>
    <name evidence="1" type="ORF">NMQ00_13760</name>
</gene>
<reference evidence="1" key="1">
    <citation type="submission" date="2022-07" db="EMBL/GenBank/DDBJ databases">
        <title>Complete genome of CX2.</title>
        <authorList>
            <person name="Cao G."/>
        </authorList>
    </citation>
    <scope>NUCLEOTIDE SEQUENCE</scope>
    <source>
        <strain evidence="1">CX2</strain>
    </source>
</reference>
<organism evidence="1 2">
    <name type="scientific">Exiguobacterium aurantiacum</name>
    <dbReference type="NCBI Taxonomy" id="33987"/>
    <lineage>
        <taxon>Bacteria</taxon>
        <taxon>Bacillati</taxon>
        <taxon>Bacillota</taxon>
        <taxon>Bacilli</taxon>
        <taxon>Bacillales</taxon>
        <taxon>Bacillales Family XII. Incertae Sedis</taxon>
        <taxon>Exiguobacterium</taxon>
    </lineage>
</organism>
<proteinExistence type="predicted"/>
<evidence type="ECO:0000313" key="2">
    <source>
        <dbReference type="Proteomes" id="UP001060325"/>
    </source>
</evidence>
<accession>A0ABY5FM01</accession>